<sequence length="124" mass="13941">MADTFAGFPVDTRTGLMTLRNLIFSTARETPEVGRIEETLKWGQPAYLTPDSRSGTTIRLGVPKTGGYALYVHCQTTLIPDFRSLFADEFTFDGNRAILFQTGQPLPTEPLRLFIRNALTYHLK</sequence>
<dbReference type="Proteomes" id="UP000609802">
    <property type="component" value="Unassembled WGS sequence"/>
</dbReference>
<accession>A0ABQ3J9A6</accession>
<evidence type="ECO:0000259" key="1">
    <source>
        <dbReference type="Pfam" id="PF08818"/>
    </source>
</evidence>
<dbReference type="Pfam" id="PF08818">
    <property type="entry name" value="DUF1801"/>
    <property type="match status" value="1"/>
</dbReference>
<reference evidence="3" key="1">
    <citation type="journal article" date="2019" name="Int. J. Syst. Evol. Microbiol.">
        <title>The Global Catalogue of Microorganisms (GCM) 10K type strain sequencing project: providing services to taxonomists for standard genome sequencing and annotation.</title>
        <authorList>
            <consortium name="The Broad Institute Genomics Platform"/>
            <consortium name="The Broad Institute Genome Sequencing Center for Infectious Disease"/>
            <person name="Wu L."/>
            <person name="Ma J."/>
        </authorList>
    </citation>
    <scope>NUCLEOTIDE SEQUENCE [LARGE SCALE GENOMIC DNA]</scope>
    <source>
        <strain evidence="3">KCTC 42443</strain>
    </source>
</reference>
<proteinExistence type="predicted"/>
<evidence type="ECO:0000313" key="2">
    <source>
        <dbReference type="EMBL" id="GHF08848.1"/>
    </source>
</evidence>
<gene>
    <name evidence="2" type="ORF">GCM10016455_32240</name>
</gene>
<organism evidence="2 3">
    <name type="scientific">Aliiroseovarius zhejiangensis</name>
    <dbReference type="NCBI Taxonomy" id="1632025"/>
    <lineage>
        <taxon>Bacteria</taxon>
        <taxon>Pseudomonadati</taxon>
        <taxon>Pseudomonadota</taxon>
        <taxon>Alphaproteobacteria</taxon>
        <taxon>Rhodobacterales</taxon>
        <taxon>Paracoccaceae</taxon>
        <taxon>Aliiroseovarius</taxon>
    </lineage>
</organism>
<dbReference type="SUPFAM" id="SSF159888">
    <property type="entry name" value="YdhG-like"/>
    <property type="match status" value="1"/>
</dbReference>
<evidence type="ECO:0000313" key="3">
    <source>
        <dbReference type="Proteomes" id="UP000609802"/>
    </source>
</evidence>
<dbReference type="InterPro" id="IPR014922">
    <property type="entry name" value="YdhG-like"/>
</dbReference>
<feature type="domain" description="YdhG-like" evidence="1">
    <location>
        <begin position="14"/>
        <end position="119"/>
    </location>
</feature>
<protein>
    <recommendedName>
        <fullName evidence="1">YdhG-like domain-containing protein</fullName>
    </recommendedName>
</protein>
<name>A0ABQ3J9A6_9RHOB</name>
<comment type="caution">
    <text evidence="2">The sequence shown here is derived from an EMBL/GenBank/DDBJ whole genome shotgun (WGS) entry which is preliminary data.</text>
</comment>
<keyword evidence="3" id="KW-1185">Reference proteome</keyword>
<dbReference type="EMBL" id="BNCH01000011">
    <property type="protein sequence ID" value="GHF08848.1"/>
    <property type="molecule type" value="Genomic_DNA"/>
</dbReference>